<evidence type="ECO:0000313" key="3">
    <source>
        <dbReference type="Proteomes" id="UP000249590"/>
    </source>
</evidence>
<feature type="signal peptide" evidence="1">
    <location>
        <begin position="1"/>
        <end position="22"/>
    </location>
</feature>
<gene>
    <name evidence="2" type="ORF">DLJ53_24970</name>
</gene>
<keyword evidence="1" id="KW-0732">Signal</keyword>
<comment type="caution">
    <text evidence="2">The sequence shown here is derived from an EMBL/GenBank/DDBJ whole genome shotgun (WGS) entry which is preliminary data.</text>
</comment>
<proteinExistence type="predicted"/>
<organism evidence="2 3">
    <name type="scientific">Acuticoccus sediminis</name>
    <dbReference type="NCBI Taxonomy" id="2184697"/>
    <lineage>
        <taxon>Bacteria</taxon>
        <taxon>Pseudomonadati</taxon>
        <taxon>Pseudomonadota</taxon>
        <taxon>Alphaproteobacteria</taxon>
        <taxon>Hyphomicrobiales</taxon>
        <taxon>Amorphaceae</taxon>
        <taxon>Acuticoccus</taxon>
    </lineage>
</organism>
<evidence type="ECO:0000313" key="2">
    <source>
        <dbReference type="EMBL" id="RAH98887.1"/>
    </source>
</evidence>
<dbReference type="EMBL" id="QHHQ01000006">
    <property type="protein sequence ID" value="RAH98887.1"/>
    <property type="molecule type" value="Genomic_DNA"/>
</dbReference>
<reference evidence="2 3" key="1">
    <citation type="submission" date="2018-05" db="EMBL/GenBank/DDBJ databases">
        <title>Acuticoccus sediminis sp. nov., isolated from deep-sea sediment of Indian Ocean.</title>
        <authorList>
            <person name="Liu X."/>
            <person name="Lai Q."/>
            <person name="Du Y."/>
            <person name="Sun F."/>
            <person name="Zhang X."/>
            <person name="Wang S."/>
            <person name="Shao Z."/>
        </authorList>
    </citation>
    <scope>NUCLEOTIDE SEQUENCE [LARGE SCALE GENOMIC DNA]</scope>
    <source>
        <strain evidence="2 3">PTG4-2</strain>
    </source>
</reference>
<evidence type="ECO:0000256" key="1">
    <source>
        <dbReference type="SAM" id="SignalP"/>
    </source>
</evidence>
<dbReference type="RefSeq" id="WP_111350338.1">
    <property type="nucleotide sequence ID" value="NZ_JAIWKD010000004.1"/>
</dbReference>
<name>A0A8B2NK72_9HYPH</name>
<feature type="chain" id="PRO_5032912261" evidence="1">
    <location>
        <begin position="23"/>
        <end position="214"/>
    </location>
</feature>
<protein>
    <submittedName>
        <fullName evidence="2">DUF1134 domain-containing protein</fullName>
    </submittedName>
</protein>
<keyword evidence="3" id="KW-1185">Reference proteome</keyword>
<dbReference type="OrthoDB" id="9796051at2"/>
<dbReference type="PIRSF" id="PIRSF033924">
    <property type="entry name" value="UCP033924"/>
    <property type="match status" value="1"/>
</dbReference>
<dbReference type="Proteomes" id="UP000249590">
    <property type="component" value="Unassembled WGS sequence"/>
</dbReference>
<dbReference type="Pfam" id="PF06577">
    <property type="entry name" value="EipA"/>
    <property type="match status" value="1"/>
</dbReference>
<accession>A0A8B2NK72</accession>
<sequence length="214" mass="22603">MLRQVVPVAALAAALVSAPVFAQTAIQPVDPTSEVITQSPVTYAGTRQPVVQPVTTYTADELLVTGQQFFGQASGGLAQILQNAFAQFGQPNGYILGEEASGAFFGGLRYGEGVLNTTQFGRQKVFWQGPSVGWDFGGNGSQVMMLVYSLRDIYAIMGRFGGVEGSAYIVGGLGMNVLVAGEMVLVPVRTGVGARLGVNVGYLKFTPEPTWNPF</sequence>
<dbReference type="InterPro" id="IPR008325">
    <property type="entry name" value="EipA-like"/>
</dbReference>
<dbReference type="AlphaFoldDB" id="A0A8B2NK72"/>